<reference evidence="1" key="1">
    <citation type="submission" date="2017-09" db="EMBL/GenBank/DDBJ databases">
        <title>FDA dAtabase for Regulatory Grade micrObial Sequences (FDA-ARGOS): Supporting development and validation of Infectious Disease Dx tests.</title>
        <authorList>
            <person name="Minogue T."/>
            <person name="Wolcott M."/>
            <person name="Wasieloski L."/>
            <person name="Aguilar W."/>
            <person name="Moore D."/>
            <person name="Tallon L.J."/>
            <person name="Sadzewicz L."/>
            <person name="Ott S."/>
            <person name="Zhao X."/>
            <person name="Nagaraj S."/>
            <person name="Vavikolanu K."/>
            <person name="Aluvathingal J."/>
            <person name="Nadendla S."/>
            <person name="Sichtig H."/>
        </authorList>
    </citation>
    <scope>NUCLEOTIDE SEQUENCE</scope>
    <source>
        <strain evidence="1">FDAARGOS_387</strain>
    </source>
</reference>
<protein>
    <submittedName>
        <fullName evidence="1">Uncharacterized protein</fullName>
    </submittedName>
</protein>
<evidence type="ECO:0000313" key="3">
    <source>
        <dbReference type="Proteomes" id="UP000224974"/>
    </source>
</evidence>
<dbReference type="Proteomes" id="UP000373449">
    <property type="component" value="Unassembled WGS sequence"/>
</dbReference>
<organism evidence="1 3">
    <name type="scientific">Budvicia aquatica</name>
    <dbReference type="NCBI Taxonomy" id="82979"/>
    <lineage>
        <taxon>Bacteria</taxon>
        <taxon>Pseudomonadati</taxon>
        <taxon>Pseudomonadota</taxon>
        <taxon>Gammaproteobacteria</taxon>
        <taxon>Enterobacterales</taxon>
        <taxon>Budviciaceae</taxon>
        <taxon>Budvicia</taxon>
    </lineage>
</organism>
<evidence type="ECO:0000313" key="1">
    <source>
        <dbReference type="EMBL" id="PHI29187.1"/>
    </source>
</evidence>
<evidence type="ECO:0000313" key="4">
    <source>
        <dbReference type="Proteomes" id="UP000373449"/>
    </source>
</evidence>
<dbReference type="Proteomes" id="UP000224974">
    <property type="component" value="Unassembled WGS sequence"/>
</dbReference>
<dbReference type="EMBL" id="PDDX01000001">
    <property type="protein sequence ID" value="PHI29187.1"/>
    <property type="molecule type" value="Genomic_DNA"/>
</dbReference>
<reference evidence="3" key="2">
    <citation type="submission" date="2017-09" db="EMBL/GenBank/DDBJ databases">
        <title>FDA dAtabase for Regulatory Grade micrObial Sequences (FDA-ARGOS): Supporting development and validation of Infectious Disease Dx tests.</title>
        <authorList>
            <person name="Minogue T."/>
            <person name="Wolcott M."/>
            <person name="Wasieloski L."/>
            <person name="Aguilar W."/>
            <person name="Moore D."/>
            <person name="Tallon L."/>
            <person name="Sadzewicz L."/>
            <person name="Ott S."/>
            <person name="Zhao X."/>
            <person name="Nagaraj S."/>
            <person name="Vavikolanu K."/>
            <person name="Aluvathingal J."/>
            <person name="Nadendla S."/>
            <person name="Sichtig H."/>
        </authorList>
    </citation>
    <scope>NUCLEOTIDE SEQUENCE [LARGE SCALE GENOMIC DNA]</scope>
    <source>
        <strain evidence="3">FDAARGOS_387</strain>
    </source>
</reference>
<gene>
    <name evidence="1" type="ORF">CRN84_07560</name>
    <name evidence="2" type="ORF">NCTC12282_02317</name>
</gene>
<evidence type="ECO:0000313" key="2">
    <source>
        <dbReference type="EMBL" id="VFS47382.1"/>
    </source>
</evidence>
<accession>A0A2C6DJ08</accession>
<reference evidence="2 4" key="3">
    <citation type="submission" date="2019-03" db="EMBL/GenBank/DDBJ databases">
        <authorList>
            <consortium name="Pathogen Informatics"/>
        </authorList>
    </citation>
    <scope>NUCLEOTIDE SEQUENCE [LARGE SCALE GENOMIC DNA]</scope>
    <source>
        <strain evidence="2 4">NCTC12282</strain>
    </source>
</reference>
<dbReference type="AlphaFoldDB" id="A0A2C6DJ08"/>
<proteinExistence type="predicted"/>
<dbReference type="EMBL" id="CAADJA010000002">
    <property type="protein sequence ID" value="VFS47382.1"/>
    <property type="molecule type" value="Genomic_DNA"/>
</dbReference>
<sequence>MMQEILVALAEQSALKYSTVKDEVDIRGDISDRTLRQIAPTTNDIAVALVARRGRQNTVITTPIH</sequence>
<name>A0A2C6DJ08_9GAMM</name>
<keyword evidence="3" id="KW-1185">Reference proteome</keyword>